<feature type="transmembrane region" description="Helical" evidence="1">
    <location>
        <begin position="304"/>
        <end position="324"/>
    </location>
</feature>
<dbReference type="AlphaFoldDB" id="A0A5B8L0Z0"/>
<feature type="transmembrane region" description="Helical" evidence="1">
    <location>
        <begin position="36"/>
        <end position="54"/>
    </location>
</feature>
<feature type="transmembrane region" description="Helical" evidence="1">
    <location>
        <begin position="114"/>
        <end position="132"/>
    </location>
</feature>
<sequence length="416" mass="42924">MDPLLARLGLALAIGLLVGLERGWREREAPDHSRTAGIRTYGLSGLLGGIFAALAQASGAIMLLVSGLIVFTAVFAWFKAREAAHDNDYSVTGVVAAIAVFALGALAVAGDYMVAAAGGTALAVLLASRAVLHDLLRRLTWAELRSALILAVMTAIVLPMLPDHTIDPWNGLNPYQIWFFTVLMAAISYLGYVATRLLGSSRGLLVSSLAGAVVSSTAVTVALARTARTQGDCLARAGAAALAAMVSILRVCGVVLIIEPRVLMTVALPALAAATVFAASGLLLLRSGWQTGDEGPATRNPFDLIPLLAFSLMFAIVSTVTASVSGRFGEVGLLATTGLSGMFDVDVAVLSALRLAGQEVSREMAGFAVLAAVASNAVGRWSLSVFAGPPRFWLPGAGITCAAAMAGYLALFVQAS</sequence>
<accession>A0A5B8L0Z0</accession>
<feature type="transmembrane region" description="Helical" evidence="1">
    <location>
        <begin position="392"/>
        <end position="413"/>
    </location>
</feature>
<dbReference type="InterPro" id="IPR049177">
    <property type="entry name" value="MgtC_SapB_SrpB_YhiD_N"/>
</dbReference>
<feature type="domain" description="MgtC/SapB/SrpB/YhiD N-terminal" evidence="2">
    <location>
        <begin position="8"/>
        <end position="134"/>
    </location>
</feature>
<keyword evidence="1" id="KW-0472">Membrane</keyword>
<dbReference type="Pfam" id="PF02308">
    <property type="entry name" value="MgtC"/>
    <property type="match status" value="1"/>
</dbReference>
<feature type="transmembrane region" description="Helical" evidence="1">
    <location>
        <begin position="90"/>
        <end position="108"/>
    </location>
</feature>
<gene>
    <name evidence="4" type="ORF">FQ775_13725</name>
</gene>
<dbReference type="PANTHER" id="PTHR39084">
    <property type="entry name" value="MEMBRANE PROTEIN-RELATED"/>
    <property type="match status" value="1"/>
</dbReference>
<dbReference type="EMBL" id="CP042301">
    <property type="protein sequence ID" value="QDZ01350.1"/>
    <property type="molecule type" value="Genomic_DNA"/>
</dbReference>
<feature type="transmembrane region" description="Helical" evidence="1">
    <location>
        <begin position="6"/>
        <end position="24"/>
    </location>
</feature>
<organism evidence="4 5">
    <name type="scientific">Nitratireductor mangrovi</name>
    <dbReference type="NCBI Taxonomy" id="2599600"/>
    <lineage>
        <taxon>Bacteria</taxon>
        <taxon>Pseudomonadati</taxon>
        <taxon>Pseudomonadota</taxon>
        <taxon>Alphaproteobacteria</taxon>
        <taxon>Hyphomicrobiales</taxon>
        <taxon>Phyllobacteriaceae</taxon>
        <taxon>Nitratireductor</taxon>
    </lineage>
</organism>
<name>A0A5B8L0Z0_9HYPH</name>
<dbReference type="PANTHER" id="PTHR39084:SF1">
    <property type="entry name" value="DUF4010 DOMAIN-CONTAINING PROTEIN"/>
    <property type="match status" value="1"/>
</dbReference>
<evidence type="ECO:0000259" key="3">
    <source>
        <dbReference type="Pfam" id="PF13194"/>
    </source>
</evidence>
<evidence type="ECO:0000313" key="4">
    <source>
        <dbReference type="EMBL" id="QDZ01350.1"/>
    </source>
</evidence>
<evidence type="ECO:0000256" key="1">
    <source>
        <dbReference type="SAM" id="Phobius"/>
    </source>
</evidence>
<dbReference type="Pfam" id="PF13194">
    <property type="entry name" value="DUF4010"/>
    <property type="match status" value="1"/>
</dbReference>
<evidence type="ECO:0000313" key="5">
    <source>
        <dbReference type="Proteomes" id="UP000321389"/>
    </source>
</evidence>
<feature type="domain" description="DUF4010" evidence="3">
    <location>
        <begin position="182"/>
        <end position="388"/>
    </location>
</feature>
<keyword evidence="1" id="KW-1133">Transmembrane helix</keyword>
<feature type="transmembrane region" description="Helical" evidence="1">
    <location>
        <begin position="265"/>
        <end position="284"/>
    </location>
</feature>
<proteinExistence type="predicted"/>
<keyword evidence="1" id="KW-0812">Transmembrane</keyword>
<dbReference type="KEGG" id="niy:FQ775_13725"/>
<reference evidence="4" key="1">
    <citation type="submission" date="2020-04" db="EMBL/GenBank/DDBJ databases">
        <title>Nitratireductor sp. nov. isolated from mangrove soil.</title>
        <authorList>
            <person name="Ye Y."/>
        </authorList>
    </citation>
    <scope>NUCLEOTIDE SEQUENCE</scope>
    <source>
        <strain evidence="4">SY7</strain>
    </source>
</reference>
<dbReference type="OrthoDB" id="9813718at2"/>
<dbReference type="Proteomes" id="UP000321389">
    <property type="component" value="Chromosome"/>
</dbReference>
<feature type="transmembrane region" description="Helical" evidence="1">
    <location>
        <begin position="174"/>
        <end position="192"/>
    </location>
</feature>
<feature type="transmembrane region" description="Helical" evidence="1">
    <location>
        <begin position="204"/>
        <end position="225"/>
    </location>
</feature>
<feature type="transmembrane region" description="Helical" evidence="1">
    <location>
        <begin position="331"/>
        <end position="353"/>
    </location>
</feature>
<keyword evidence="5" id="KW-1185">Reference proteome</keyword>
<evidence type="ECO:0000259" key="2">
    <source>
        <dbReference type="Pfam" id="PF02308"/>
    </source>
</evidence>
<protein>
    <submittedName>
        <fullName evidence="4">MgtC/SapB family protein</fullName>
    </submittedName>
</protein>
<feature type="transmembrane region" description="Helical" evidence="1">
    <location>
        <begin position="60"/>
        <end position="78"/>
    </location>
</feature>
<feature type="transmembrane region" description="Helical" evidence="1">
    <location>
        <begin position="144"/>
        <end position="162"/>
    </location>
</feature>
<dbReference type="InterPro" id="IPR025105">
    <property type="entry name" value="DUF4010"/>
</dbReference>
<dbReference type="RefSeq" id="WP_146299995.1">
    <property type="nucleotide sequence ID" value="NZ_CP042301.2"/>
</dbReference>
<feature type="transmembrane region" description="Helical" evidence="1">
    <location>
        <begin position="237"/>
        <end position="258"/>
    </location>
</feature>